<evidence type="ECO:0000259" key="1">
    <source>
        <dbReference type="Pfam" id="PF26240"/>
    </source>
</evidence>
<dbReference type="GeneID" id="56080000"/>
<gene>
    <name evidence="2" type="ORF">HZS55_19015</name>
</gene>
<reference evidence="2 3" key="1">
    <citation type="submission" date="2020-07" db="EMBL/GenBank/DDBJ databases">
        <title>Halosimplex pelagicum sp. nov. and Halosimplex rubrum sp. nov., isolated from salted brown alga Laminaria, and emended description of the genus Halosimplex.</title>
        <authorList>
            <person name="Cui H."/>
        </authorList>
    </citation>
    <scope>NUCLEOTIDE SEQUENCE [LARGE SCALE GENOMIC DNA]</scope>
    <source>
        <strain evidence="2 3">R27</strain>
    </source>
</reference>
<dbReference type="AlphaFoldDB" id="A0A7D5T8T2"/>
<proteinExistence type="predicted"/>
<protein>
    <recommendedName>
        <fullName evidence="1">DUF8055 domain-containing protein</fullName>
    </recommendedName>
</protein>
<dbReference type="OrthoDB" id="339304at2157"/>
<keyword evidence="3" id="KW-1185">Reference proteome</keyword>
<dbReference type="Proteomes" id="UP000509667">
    <property type="component" value="Chromosome"/>
</dbReference>
<dbReference type="RefSeq" id="WP_179909124.1">
    <property type="nucleotide sequence ID" value="NZ_CP058910.1"/>
</dbReference>
<dbReference type="Pfam" id="PF26240">
    <property type="entry name" value="DUF8055"/>
    <property type="match status" value="1"/>
</dbReference>
<accession>A0A7D5T8T2</accession>
<feature type="domain" description="DUF8055" evidence="1">
    <location>
        <begin position="3"/>
        <end position="119"/>
    </location>
</feature>
<evidence type="ECO:0000313" key="2">
    <source>
        <dbReference type="EMBL" id="QLH79255.1"/>
    </source>
</evidence>
<dbReference type="KEGG" id="hrr:HZS55_19015"/>
<evidence type="ECO:0000313" key="3">
    <source>
        <dbReference type="Proteomes" id="UP000509667"/>
    </source>
</evidence>
<dbReference type="InterPro" id="IPR058368">
    <property type="entry name" value="DUF8055"/>
</dbReference>
<sequence length="123" mass="13687">MPSKYRDRIDELADEAAAAEESFVPPVDPPDKERATAVCREGVGEAVAVYVDARSGEWDRFGEAEFDRLERALNTYLELYARCYGVDIDADHSVRTAAEALLDTHDVADVARILTGVPDRDRE</sequence>
<dbReference type="EMBL" id="CP058910">
    <property type="protein sequence ID" value="QLH79255.1"/>
    <property type="molecule type" value="Genomic_DNA"/>
</dbReference>
<name>A0A7D5T8T2_9EURY</name>
<organism evidence="2 3">
    <name type="scientific">Halosimplex rubrum</name>
    <dbReference type="NCBI Taxonomy" id="869889"/>
    <lineage>
        <taxon>Archaea</taxon>
        <taxon>Methanobacteriati</taxon>
        <taxon>Methanobacteriota</taxon>
        <taxon>Stenosarchaea group</taxon>
        <taxon>Halobacteria</taxon>
        <taxon>Halobacteriales</taxon>
        <taxon>Haloarculaceae</taxon>
        <taxon>Halosimplex</taxon>
    </lineage>
</organism>